<dbReference type="SUPFAM" id="SSF46894">
    <property type="entry name" value="C-terminal effector domain of the bipartite response regulators"/>
    <property type="match status" value="1"/>
</dbReference>
<dbReference type="Gene3D" id="1.10.10.10">
    <property type="entry name" value="Winged helix-like DNA-binding domain superfamily/Winged helix DNA-binding domain"/>
    <property type="match status" value="1"/>
</dbReference>
<protein>
    <submittedName>
        <fullName evidence="5">LuxR C-terminal-related transcriptional regulator</fullName>
    </submittedName>
</protein>
<dbReference type="CDD" id="cd06170">
    <property type="entry name" value="LuxR_C_like"/>
    <property type="match status" value="1"/>
</dbReference>
<dbReference type="InterPro" id="IPR016032">
    <property type="entry name" value="Sig_transdc_resp-reg_C-effctor"/>
</dbReference>
<keyword evidence="1" id="KW-0805">Transcription regulation</keyword>
<dbReference type="PANTHER" id="PTHR43214">
    <property type="entry name" value="TWO-COMPONENT RESPONSE REGULATOR"/>
    <property type="match status" value="1"/>
</dbReference>
<evidence type="ECO:0000259" key="4">
    <source>
        <dbReference type="PROSITE" id="PS50043"/>
    </source>
</evidence>
<keyword evidence="3" id="KW-0804">Transcription</keyword>
<dbReference type="InterPro" id="IPR027417">
    <property type="entry name" value="P-loop_NTPase"/>
</dbReference>
<dbReference type="PANTHER" id="PTHR43214:SF24">
    <property type="entry name" value="TRANSCRIPTIONAL REGULATORY PROTEIN NARL-RELATED"/>
    <property type="match status" value="1"/>
</dbReference>
<gene>
    <name evidence="5" type="ORF">PO878_20060</name>
</gene>
<organism evidence="5 6">
    <name type="scientific">Iamia majanohamensis</name>
    <dbReference type="NCBI Taxonomy" id="467976"/>
    <lineage>
        <taxon>Bacteria</taxon>
        <taxon>Bacillati</taxon>
        <taxon>Actinomycetota</taxon>
        <taxon>Acidimicrobiia</taxon>
        <taxon>Acidimicrobiales</taxon>
        <taxon>Iamiaceae</taxon>
        <taxon>Iamia</taxon>
    </lineage>
</organism>
<evidence type="ECO:0000256" key="2">
    <source>
        <dbReference type="ARBA" id="ARBA00023125"/>
    </source>
</evidence>
<dbReference type="Pfam" id="PF25873">
    <property type="entry name" value="WHD_MalT"/>
    <property type="match status" value="1"/>
</dbReference>
<dbReference type="PRINTS" id="PR00038">
    <property type="entry name" value="HTHLUXR"/>
</dbReference>
<feature type="domain" description="HTH luxR-type" evidence="4">
    <location>
        <begin position="805"/>
        <end position="870"/>
    </location>
</feature>
<dbReference type="InterPro" id="IPR059106">
    <property type="entry name" value="WHD_MalT"/>
</dbReference>
<evidence type="ECO:0000256" key="3">
    <source>
        <dbReference type="ARBA" id="ARBA00023163"/>
    </source>
</evidence>
<dbReference type="InterPro" id="IPR036388">
    <property type="entry name" value="WH-like_DNA-bd_sf"/>
</dbReference>
<dbReference type="GO" id="GO:0003677">
    <property type="term" value="F:DNA binding"/>
    <property type="evidence" value="ECO:0007669"/>
    <property type="project" value="UniProtKB-KW"/>
</dbReference>
<name>A0AAF0BVI0_9ACTN</name>
<dbReference type="Proteomes" id="UP001216390">
    <property type="component" value="Chromosome"/>
</dbReference>
<dbReference type="RefSeq" id="WP_272736312.1">
    <property type="nucleotide sequence ID" value="NZ_CP116942.1"/>
</dbReference>
<reference evidence="5" key="1">
    <citation type="submission" date="2023-01" db="EMBL/GenBank/DDBJ databases">
        <title>The diversity of Class Acidimicrobiia in South China Sea sediment environments and the proposal of Iamia marina sp. nov., a novel species of the genus Iamia.</title>
        <authorList>
            <person name="He Y."/>
            <person name="Tian X."/>
        </authorList>
    </citation>
    <scope>NUCLEOTIDE SEQUENCE</scope>
    <source>
        <strain evidence="5">DSM 19957</strain>
    </source>
</reference>
<dbReference type="SUPFAM" id="SSF52540">
    <property type="entry name" value="P-loop containing nucleoside triphosphate hydrolases"/>
    <property type="match status" value="1"/>
</dbReference>
<dbReference type="EMBL" id="CP116942">
    <property type="protein sequence ID" value="WCO66790.1"/>
    <property type="molecule type" value="Genomic_DNA"/>
</dbReference>
<dbReference type="KEGG" id="ima:PO878_20060"/>
<dbReference type="PROSITE" id="PS50043">
    <property type="entry name" value="HTH_LUXR_2"/>
    <property type="match status" value="1"/>
</dbReference>
<evidence type="ECO:0000313" key="6">
    <source>
        <dbReference type="Proteomes" id="UP001216390"/>
    </source>
</evidence>
<keyword evidence="2" id="KW-0238">DNA-binding</keyword>
<sequence length="872" mass="92767">MGTAVAPGSPDLGALPPFVVARPRLERLLGRVPPGGLGLIVATAGSGKSVLLAQWLAEAPEPVQPTARFAPGDSDAVCCGRRLVAALDAVAPGAADGLGEVVAAGGGSLGEDFVAAFLAALAGIDDGVLLAVDDLHVIENPALVEDLGHLLTRLPGNVRAIVTSRWDPGFAVRQPRLDGRLVELRATDLAFGSDEGRTLVEAVSGQALSDDSAAALVSRTDGWAVGLQLAAVALKGAPDVSAAIDAFAGDDRLVAEYLTAEVLDRQEPEVRRFLLRTSVLEWLSPEVCEAVTEEEGAREMLDVISGRSLFLVPLDRRGERYRYHHLFAELLRLRLLRDDPEAPRRRHRLAARWLLDHGAMEEAIDHLLRAGDRLAVADILSRRGRELYERGESGTLVRWLDAIVTAEPHPPATAALDLLGAQVGADASAGASRTYRDLCLRDDLSAEERATAHAFYAVLAHCDLPPDEVQRATDAVATALPHLDASAMPQVLGVGGLASVEALAQYGAAVARFHRGRDRARGGFDALLSLEALRYPVWRVNALGWASVEAAWDGRCTEAVRHAQAALALAREASVVHHVSAALSHMALATVALERGDHEEAGRSLDKADLCTRRSQRATYRDLQRLVRARHLAATQGPWAGLDALRRPVGVGGARGLFVAAADGLEASLLIKVGRLTQAETVLRRAADEPATLPARIDHRLASADAAGARRLLATWRPEPRDLRGQVQHGIRTAVVLDLEGSGEAAGVVLAEAVDRAAAEGLRQPFRSVPAALALLRGLPHGGRHSFAASILDLPVEPDVVRAVAGAMVEPLTEREQGILVRLPTRLSNTDIAAELFISVNTLKTHLRNIYRKLGVGDRDAAVARATELGLL</sequence>
<proteinExistence type="predicted"/>
<evidence type="ECO:0000256" key="1">
    <source>
        <dbReference type="ARBA" id="ARBA00023015"/>
    </source>
</evidence>
<evidence type="ECO:0000313" key="5">
    <source>
        <dbReference type="EMBL" id="WCO66790.1"/>
    </source>
</evidence>
<dbReference type="GO" id="GO:0006355">
    <property type="term" value="P:regulation of DNA-templated transcription"/>
    <property type="evidence" value="ECO:0007669"/>
    <property type="project" value="InterPro"/>
</dbReference>
<dbReference type="InterPro" id="IPR000792">
    <property type="entry name" value="Tscrpt_reg_LuxR_C"/>
</dbReference>
<dbReference type="SMART" id="SM00421">
    <property type="entry name" value="HTH_LUXR"/>
    <property type="match status" value="1"/>
</dbReference>
<accession>A0AAF0BVI0</accession>
<dbReference type="InterPro" id="IPR039420">
    <property type="entry name" value="WalR-like"/>
</dbReference>
<dbReference type="AlphaFoldDB" id="A0AAF0BVI0"/>
<keyword evidence="6" id="KW-1185">Reference proteome</keyword>
<dbReference type="Pfam" id="PF00196">
    <property type="entry name" value="GerE"/>
    <property type="match status" value="1"/>
</dbReference>